<feature type="binding site" evidence="4">
    <location>
        <position position="128"/>
    </location>
    <ligand>
        <name>Ca(2+)</name>
        <dbReference type="ChEBI" id="CHEBI:29108"/>
        <label>1</label>
    </ligand>
</feature>
<dbReference type="Gene3D" id="1.10.238.10">
    <property type="entry name" value="EF-hand"/>
    <property type="match status" value="1"/>
</dbReference>
<dbReference type="InterPro" id="IPR002048">
    <property type="entry name" value="EF_hand_dom"/>
</dbReference>
<comment type="similarity">
    <text evidence="1">Belongs to the parvalbumin family.</text>
</comment>
<feature type="binding site" evidence="4">
    <location>
        <position position="137"/>
    </location>
    <ligand>
        <name>Ca(2+)</name>
        <dbReference type="ChEBI" id="CHEBI:29108"/>
        <label>1</label>
    </ligand>
</feature>
<dbReference type="InterPro" id="IPR018247">
    <property type="entry name" value="EF_Hand_1_Ca_BS"/>
</dbReference>
<evidence type="ECO:0000313" key="8">
    <source>
        <dbReference type="Proteomes" id="UP000006643"/>
    </source>
</evidence>
<sequence length="330" mass="36934">MEQVKIPAKHVEQASLLAEAQAEPLMWKPAFSTLKCEKVLECSRRLLSNNTLLFKLVRWFNFRVEHDRVQPNSVDIRDTEASLDSKSTMTDSSRTLEMLFSDALLYLEPGQTAIFMQMKEAFRLADKDCSGEIDADEVADMLETIVAQSGTVKQGEIHKYVDEFMRVVDKDNSGLVSLEELVEALENGLKLEVEVYTQRKPKASVLVARPEHVLAAINENKDNASESDEPKVEANVNNSRAAMPSRESYRNSSQASSVEKNKRVSSAASSDPAMCREHDVLNTAYVEWLLEERRYEKVSMEEPLLLNCLVSGAGGIAKSHTEMAEIVVTS</sequence>
<evidence type="ECO:0000256" key="5">
    <source>
        <dbReference type="SAM" id="MobiDB-lite"/>
    </source>
</evidence>
<accession>D0NM75</accession>
<feature type="region of interest" description="Disordered" evidence="5">
    <location>
        <begin position="219"/>
        <end position="273"/>
    </location>
</feature>
<evidence type="ECO:0000256" key="2">
    <source>
        <dbReference type="ARBA" id="ARBA00022723"/>
    </source>
</evidence>
<dbReference type="AlphaFoldDB" id="D0NM75"/>
<dbReference type="SMART" id="SM00054">
    <property type="entry name" value="EFh"/>
    <property type="match status" value="2"/>
</dbReference>
<dbReference type="HOGENOM" id="CLU_028231_0_0_1"/>
<dbReference type="PROSITE" id="PS50222">
    <property type="entry name" value="EF_HAND_2"/>
    <property type="match status" value="2"/>
</dbReference>
<name>D0NM75_PHYIT</name>
<dbReference type="Proteomes" id="UP000006643">
    <property type="component" value="Unassembled WGS sequence"/>
</dbReference>
<dbReference type="STRING" id="403677.D0NM75"/>
<feature type="binding site" evidence="4">
    <location>
        <position position="180"/>
    </location>
    <ligand>
        <name>Ca(2+)</name>
        <dbReference type="ChEBI" id="CHEBI:29108"/>
        <label>1</label>
    </ligand>
</feature>
<proteinExistence type="inferred from homology"/>
<evidence type="ECO:0000313" key="7">
    <source>
        <dbReference type="EMBL" id="EEY60796.1"/>
    </source>
</evidence>
<reference evidence="8" key="1">
    <citation type="journal article" date="2009" name="Nature">
        <title>Genome sequence and analysis of the Irish potato famine pathogen Phytophthora infestans.</title>
        <authorList>
            <consortium name="The Broad Institute Genome Sequencing Platform"/>
            <person name="Haas B.J."/>
            <person name="Kamoun S."/>
            <person name="Zody M.C."/>
            <person name="Jiang R.H."/>
            <person name="Handsaker R.E."/>
            <person name="Cano L.M."/>
            <person name="Grabherr M."/>
            <person name="Kodira C.D."/>
            <person name="Raffaele S."/>
            <person name="Torto-Alalibo T."/>
            <person name="Bozkurt T.O."/>
            <person name="Ah-Fong A.M."/>
            <person name="Alvarado L."/>
            <person name="Anderson V.L."/>
            <person name="Armstrong M.R."/>
            <person name="Avrova A."/>
            <person name="Baxter L."/>
            <person name="Beynon J."/>
            <person name="Boevink P.C."/>
            <person name="Bollmann S.R."/>
            <person name="Bos J.I."/>
            <person name="Bulone V."/>
            <person name="Cai G."/>
            <person name="Cakir C."/>
            <person name="Carrington J.C."/>
            <person name="Chawner M."/>
            <person name="Conti L."/>
            <person name="Costanzo S."/>
            <person name="Ewan R."/>
            <person name="Fahlgren N."/>
            <person name="Fischbach M.A."/>
            <person name="Fugelstad J."/>
            <person name="Gilroy E.M."/>
            <person name="Gnerre S."/>
            <person name="Green P.J."/>
            <person name="Grenville-Briggs L.J."/>
            <person name="Griffith J."/>
            <person name="Grunwald N.J."/>
            <person name="Horn K."/>
            <person name="Horner N.R."/>
            <person name="Hu C.H."/>
            <person name="Huitema E."/>
            <person name="Jeong D.H."/>
            <person name="Jones A.M."/>
            <person name="Jones J.D."/>
            <person name="Jones R.W."/>
            <person name="Karlsson E.K."/>
            <person name="Kunjeti S.G."/>
            <person name="Lamour K."/>
            <person name="Liu Z."/>
            <person name="Ma L."/>
            <person name="Maclean D."/>
            <person name="Chibucos M.C."/>
            <person name="McDonald H."/>
            <person name="McWalters J."/>
            <person name="Meijer H.J."/>
            <person name="Morgan W."/>
            <person name="Morris P.F."/>
            <person name="Munro C.A."/>
            <person name="O'Neill K."/>
            <person name="Ospina-Giraldo M."/>
            <person name="Pinzon A."/>
            <person name="Pritchard L."/>
            <person name="Ramsahoye B."/>
            <person name="Ren Q."/>
            <person name="Restrepo S."/>
            <person name="Roy S."/>
            <person name="Sadanandom A."/>
            <person name="Savidor A."/>
            <person name="Schornack S."/>
            <person name="Schwartz D.C."/>
            <person name="Schumann U.D."/>
            <person name="Schwessinger B."/>
            <person name="Seyer L."/>
            <person name="Sharpe T."/>
            <person name="Silvar C."/>
            <person name="Song J."/>
            <person name="Studholme D.J."/>
            <person name="Sykes S."/>
            <person name="Thines M."/>
            <person name="van de Vondervoort P.J."/>
            <person name="Phuntumart V."/>
            <person name="Wawra S."/>
            <person name="Weide R."/>
            <person name="Win J."/>
            <person name="Young C."/>
            <person name="Zhou S."/>
            <person name="Fry W."/>
            <person name="Meyers B.C."/>
            <person name="van West P."/>
            <person name="Ristaino J."/>
            <person name="Govers F."/>
            <person name="Birch P.R."/>
            <person name="Whisson S.C."/>
            <person name="Judelson H.S."/>
            <person name="Nusbaum C."/>
        </authorList>
    </citation>
    <scope>NUCLEOTIDE SEQUENCE [LARGE SCALE GENOMIC DNA]</scope>
    <source>
        <strain evidence="8">T30-4</strain>
    </source>
</reference>
<keyword evidence="3 4" id="KW-0106">Calcium</keyword>
<feature type="compositionally biased region" description="Polar residues" evidence="5">
    <location>
        <begin position="250"/>
        <end position="269"/>
    </location>
</feature>
<feature type="binding site" evidence="4">
    <location>
        <position position="130"/>
    </location>
    <ligand>
        <name>Ca(2+)</name>
        <dbReference type="ChEBI" id="CHEBI:29108"/>
        <label>1</label>
    </ligand>
</feature>
<evidence type="ECO:0000259" key="6">
    <source>
        <dbReference type="PROSITE" id="PS50222"/>
    </source>
</evidence>
<dbReference type="KEGG" id="pif:PITG_13533"/>
<keyword evidence="2 4" id="KW-0479">Metal-binding</keyword>
<evidence type="ECO:0000256" key="1">
    <source>
        <dbReference type="ARBA" id="ARBA00009753"/>
    </source>
</evidence>
<feature type="binding site" evidence="4">
    <location>
        <position position="126"/>
    </location>
    <ligand>
        <name>Ca(2+)</name>
        <dbReference type="ChEBI" id="CHEBI:29108"/>
        <label>1</label>
    </ligand>
</feature>
<feature type="binding site" evidence="4">
    <location>
        <position position="171"/>
    </location>
    <ligand>
        <name>Ca(2+)</name>
        <dbReference type="ChEBI" id="CHEBI:29108"/>
        <label>1</label>
    </ligand>
</feature>
<dbReference type="CDD" id="cd00051">
    <property type="entry name" value="EFh"/>
    <property type="match status" value="1"/>
</dbReference>
<dbReference type="PANTHER" id="PTHR11653:SF10">
    <property type="entry name" value="EF-HAND DOMAIN-CONTAINING PROTEIN"/>
    <property type="match status" value="1"/>
</dbReference>
<feature type="binding site" evidence="4">
    <location>
        <position position="169"/>
    </location>
    <ligand>
        <name>Ca(2+)</name>
        <dbReference type="ChEBI" id="CHEBI:29108"/>
        <label>1</label>
    </ligand>
</feature>
<dbReference type="EMBL" id="DS028146">
    <property type="protein sequence ID" value="EEY60796.1"/>
    <property type="molecule type" value="Genomic_DNA"/>
</dbReference>
<dbReference type="eggNOG" id="ENOG502QVQB">
    <property type="taxonomic scope" value="Eukaryota"/>
</dbReference>
<gene>
    <name evidence="7" type="ORF">PITG_13533</name>
</gene>
<dbReference type="GeneID" id="9462097"/>
<dbReference type="Pfam" id="PF13499">
    <property type="entry name" value="EF-hand_7"/>
    <property type="match status" value="1"/>
</dbReference>
<feature type="domain" description="EF-hand" evidence="6">
    <location>
        <begin position="156"/>
        <end position="191"/>
    </location>
</feature>
<feature type="compositionally biased region" description="Basic and acidic residues" evidence="5">
    <location>
        <begin position="219"/>
        <end position="232"/>
    </location>
</feature>
<organism evidence="7 8">
    <name type="scientific">Phytophthora infestans (strain T30-4)</name>
    <name type="common">Potato late blight agent</name>
    <dbReference type="NCBI Taxonomy" id="403677"/>
    <lineage>
        <taxon>Eukaryota</taxon>
        <taxon>Sar</taxon>
        <taxon>Stramenopiles</taxon>
        <taxon>Oomycota</taxon>
        <taxon>Peronosporomycetes</taxon>
        <taxon>Peronosporales</taxon>
        <taxon>Peronosporaceae</taxon>
        <taxon>Phytophthora</taxon>
    </lineage>
</organism>
<dbReference type="InterPro" id="IPR011992">
    <property type="entry name" value="EF-hand-dom_pair"/>
</dbReference>
<dbReference type="InParanoid" id="D0NM75"/>
<dbReference type="SUPFAM" id="SSF47473">
    <property type="entry name" value="EF-hand"/>
    <property type="match status" value="1"/>
</dbReference>
<dbReference type="GO" id="GO:0005509">
    <property type="term" value="F:calcium ion binding"/>
    <property type="evidence" value="ECO:0007669"/>
    <property type="project" value="InterPro"/>
</dbReference>
<dbReference type="VEuPathDB" id="FungiDB:PITG_13533"/>
<evidence type="ECO:0000256" key="4">
    <source>
        <dbReference type="PIRSR" id="PIRSR608080-1"/>
    </source>
</evidence>
<dbReference type="RefSeq" id="XP_002899742.1">
    <property type="nucleotide sequence ID" value="XM_002899696.1"/>
</dbReference>
<keyword evidence="8" id="KW-1185">Reference proteome</keyword>
<dbReference type="PANTHER" id="PTHR11653">
    <property type="entry name" value="PARVALBUMIN ALPHA"/>
    <property type="match status" value="1"/>
</dbReference>
<feature type="domain" description="EF-hand" evidence="6">
    <location>
        <begin position="113"/>
        <end position="148"/>
    </location>
</feature>
<dbReference type="PROSITE" id="PS00018">
    <property type="entry name" value="EF_HAND_1"/>
    <property type="match status" value="2"/>
</dbReference>
<protein>
    <recommendedName>
        <fullName evidence="6">EF-hand domain-containing protein</fullName>
    </recommendedName>
</protein>
<evidence type="ECO:0000256" key="3">
    <source>
        <dbReference type="ARBA" id="ARBA00022837"/>
    </source>
</evidence>
<dbReference type="OrthoDB" id="127471at2759"/>
<dbReference type="InterPro" id="IPR008080">
    <property type="entry name" value="Parvalbumin"/>
</dbReference>